<sequence>MPSSSPHLLFLNASTREPGHIGNTEWLARQAAATLPAGTAQTWLHLARLDLPPFVDLRHTTGTYPAPEGDLRTLLDATLAASEIVFVSPVYWFSIPSTLKTYLDHWSAWMRVPGLEFKERMAGKALSLVTTSGDRAKAQPMIDSVQLCAQFLGMRYRGALWGKGGPPGAVQAEAAAVREAASFLAAPLS</sequence>
<dbReference type="RefSeq" id="WP_011793320.1">
    <property type="nucleotide sequence ID" value="NZ_CP023687.1"/>
</dbReference>
<keyword evidence="5" id="KW-1185">Reference proteome</keyword>
<dbReference type="Proteomes" id="UP001242732">
    <property type="component" value="Chromosome"/>
</dbReference>
<dbReference type="InterPro" id="IPR051796">
    <property type="entry name" value="ISF_SsuE-like"/>
</dbReference>
<evidence type="ECO:0000259" key="3">
    <source>
        <dbReference type="Pfam" id="PF03358"/>
    </source>
</evidence>
<proteinExistence type="predicted"/>
<dbReference type="GeneID" id="79789932"/>
<evidence type="ECO:0000256" key="1">
    <source>
        <dbReference type="ARBA" id="ARBA00022630"/>
    </source>
</evidence>
<name>A0ABY9APP0_PARCI</name>
<keyword evidence="4" id="KW-0560">Oxidoreductase</keyword>
<protein>
    <submittedName>
        <fullName evidence="4">NAD(P)H-dependent oxidoreductase</fullName>
        <ecNumber evidence="4">1.-.-.-</ecNumber>
    </submittedName>
</protein>
<dbReference type="EMBL" id="CP127363">
    <property type="protein sequence ID" value="WIY48901.1"/>
    <property type="molecule type" value="Genomic_DNA"/>
</dbReference>
<dbReference type="InterPro" id="IPR005025">
    <property type="entry name" value="FMN_Rdtase-like_dom"/>
</dbReference>
<gene>
    <name evidence="4" type="ORF">QRO08_24325</name>
</gene>
<dbReference type="SUPFAM" id="SSF52218">
    <property type="entry name" value="Flavoproteins"/>
    <property type="match status" value="1"/>
</dbReference>
<accession>A0ABY9APP0</accession>
<dbReference type="Pfam" id="PF03358">
    <property type="entry name" value="FMN_red"/>
    <property type="match status" value="1"/>
</dbReference>
<organism evidence="4 5">
    <name type="scientific">Paracidovorax citrulli</name>
    <name type="common">Acidovorax citrulli</name>
    <dbReference type="NCBI Taxonomy" id="80869"/>
    <lineage>
        <taxon>Bacteria</taxon>
        <taxon>Pseudomonadati</taxon>
        <taxon>Pseudomonadota</taxon>
        <taxon>Betaproteobacteria</taxon>
        <taxon>Burkholderiales</taxon>
        <taxon>Comamonadaceae</taxon>
        <taxon>Paracidovorax</taxon>
    </lineage>
</organism>
<keyword evidence="2" id="KW-0288">FMN</keyword>
<dbReference type="PANTHER" id="PTHR43278">
    <property type="entry name" value="NAD(P)H-DEPENDENT FMN-CONTAINING OXIDOREDUCTASE YWQN-RELATED"/>
    <property type="match status" value="1"/>
</dbReference>
<evidence type="ECO:0000313" key="4">
    <source>
        <dbReference type="EMBL" id="WIY48901.1"/>
    </source>
</evidence>
<keyword evidence="1" id="KW-0285">Flavoprotein</keyword>
<reference evidence="4 5" key="1">
    <citation type="submission" date="2023-06" db="EMBL/GenBank/DDBJ databases">
        <authorList>
            <person name="Ham H."/>
            <person name="Park D.S."/>
        </authorList>
    </citation>
    <scope>NUCLEOTIDE SEQUENCE [LARGE SCALE GENOMIC DNA]</scope>
    <source>
        <strain evidence="4 5">KACC 17005</strain>
    </source>
</reference>
<dbReference type="GO" id="GO:0016491">
    <property type="term" value="F:oxidoreductase activity"/>
    <property type="evidence" value="ECO:0007669"/>
    <property type="project" value="UniProtKB-KW"/>
</dbReference>
<dbReference type="Gene3D" id="3.40.50.360">
    <property type="match status" value="1"/>
</dbReference>
<evidence type="ECO:0000313" key="5">
    <source>
        <dbReference type="Proteomes" id="UP001242732"/>
    </source>
</evidence>
<dbReference type="PANTHER" id="PTHR43278:SF4">
    <property type="entry name" value="NAD(P)H-DEPENDENT FMN-CONTAINING OXIDOREDUCTASE YWQN-RELATED"/>
    <property type="match status" value="1"/>
</dbReference>
<dbReference type="InterPro" id="IPR029039">
    <property type="entry name" value="Flavoprotein-like_sf"/>
</dbReference>
<feature type="domain" description="NADPH-dependent FMN reductase-like" evidence="3">
    <location>
        <begin position="8"/>
        <end position="157"/>
    </location>
</feature>
<dbReference type="EC" id="1.-.-.-" evidence="4"/>
<evidence type="ECO:0000256" key="2">
    <source>
        <dbReference type="ARBA" id="ARBA00022643"/>
    </source>
</evidence>